<dbReference type="AlphaFoldDB" id="A0AAV4H900"/>
<organism evidence="2 3">
    <name type="scientific">Elysia marginata</name>
    <dbReference type="NCBI Taxonomy" id="1093978"/>
    <lineage>
        <taxon>Eukaryota</taxon>
        <taxon>Metazoa</taxon>
        <taxon>Spiralia</taxon>
        <taxon>Lophotrochozoa</taxon>
        <taxon>Mollusca</taxon>
        <taxon>Gastropoda</taxon>
        <taxon>Heterobranchia</taxon>
        <taxon>Euthyneura</taxon>
        <taxon>Panpulmonata</taxon>
        <taxon>Sacoglossa</taxon>
        <taxon>Placobranchoidea</taxon>
        <taxon>Plakobranchidae</taxon>
        <taxon>Elysia</taxon>
    </lineage>
</organism>
<dbReference type="PANTHER" id="PTHR45902">
    <property type="entry name" value="LATROPHILIN RECEPTOR-LIKE PROTEIN A"/>
    <property type="match status" value="1"/>
</dbReference>
<evidence type="ECO:0000313" key="2">
    <source>
        <dbReference type="EMBL" id="GFR94423.1"/>
    </source>
</evidence>
<protein>
    <submittedName>
        <fullName evidence="2">Latrophilin-3</fullName>
    </submittedName>
</protein>
<feature type="transmembrane region" description="Helical" evidence="1">
    <location>
        <begin position="745"/>
        <end position="767"/>
    </location>
</feature>
<keyword evidence="3" id="KW-1185">Reference proteome</keyword>
<dbReference type="Proteomes" id="UP000762676">
    <property type="component" value="Unassembled WGS sequence"/>
</dbReference>
<evidence type="ECO:0000256" key="1">
    <source>
        <dbReference type="SAM" id="Phobius"/>
    </source>
</evidence>
<keyword evidence="1" id="KW-0812">Transmembrane</keyword>
<dbReference type="PANTHER" id="PTHR45902:SF1">
    <property type="entry name" value="LATROPHILIN RECEPTOR-LIKE PROTEIN A"/>
    <property type="match status" value="1"/>
</dbReference>
<sequence>MFVYPSLKYATYSLLVHVFFFWSNSRPDTNVLDQTPDQDNLSVALTTANPCTTGQEINLADDHRCGVTEEKLPEEILLWNKSIHSREQYQSKFCRKSCEGQVVQRPGKFPCQDIQCFDCICEKPLCDVYGICCPMSGDVIHSLHKDNQAERRSKDIRITESSTITGNKDLRKSSNWKRKESHELPVLKCEISGGDDDEGYLYIQSCPSHFEGSQTRDLCEQERDPAKDTTMDQFARVTDMDTKVTYYNKYCAICNEVAESQIVQWNVTIDCEHFLFVYGATTFDQLLSYSLRPNSTCVVQQTLQAWVEYLTPCIPKWFGENIIGSCNETGLWRVHDEDVETACLQMNERSFQVYAKRQSSSTFKYYKNIFCAICNMEDYPECGGEKPWIPNRPGNIVATTPGPSYGKVLPFSLILGYRRKRTQAIYKSAVTFNSCESGYWSSPNGECLKVHCSRGKLPDNGTCVTALSQIRGLGYQFSTWFESHWTGSHNTSETYHSTKLFLRDVNKYLTRLVRSHLKGTMNALEMKLTAVQYNADERGHDAASAKREYQPGVKFWFQVMTVAKQEPLRDEFERRLTSLIESLTWHSIKIGPNMKLLPRLTLKEVRAASLCSLPELKCQGMSASMNLRRALINLDWEYFLRASQNLTCQYVRFNESYYVISSSEQTANIIPSTRLTLKLGSTTLDFIENNEFTSMFIDEKKNLQVCRDVLDSKLEKLEEERQRQFYAKHNALSTLSTVEKAQYCLTLVCLSASMICLSLTLITYFSFKVLRNQAGLNNIFLCGSLLMAQTFLLTSSHV</sequence>
<name>A0AAV4H900_9GAST</name>
<feature type="transmembrane region" description="Helical" evidence="1">
    <location>
        <begin position="774"/>
        <end position="793"/>
    </location>
</feature>
<keyword evidence="1" id="KW-1133">Transmembrane helix</keyword>
<proteinExistence type="predicted"/>
<dbReference type="EMBL" id="BMAT01012547">
    <property type="protein sequence ID" value="GFR94423.1"/>
    <property type="molecule type" value="Genomic_DNA"/>
</dbReference>
<gene>
    <name evidence="2" type="ORF">ElyMa_006249500</name>
</gene>
<dbReference type="Gene3D" id="1.20.1070.10">
    <property type="entry name" value="Rhodopsin 7-helix transmembrane proteins"/>
    <property type="match status" value="1"/>
</dbReference>
<keyword evidence="1" id="KW-0472">Membrane</keyword>
<comment type="caution">
    <text evidence="2">The sequence shown here is derived from an EMBL/GenBank/DDBJ whole genome shotgun (WGS) entry which is preliminary data.</text>
</comment>
<accession>A0AAV4H900</accession>
<dbReference type="InterPro" id="IPR053231">
    <property type="entry name" value="GPCR_LN-TM7"/>
</dbReference>
<evidence type="ECO:0000313" key="3">
    <source>
        <dbReference type="Proteomes" id="UP000762676"/>
    </source>
</evidence>
<reference evidence="2 3" key="1">
    <citation type="journal article" date="2021" name="Elife">
        <title>Chloroplast acquisition without the gene transfer in kleptoplastic sea slugs, Plakobranchus ocellatus.</title>
        <authorList>
            <person name="Maeda T."/>
            <person name="Takahashi S."/>
            <person name="Yoshida T."/>
            <person name="Shimamura S."/>
            <person name="Takaki Y."/>
            <person name="Nagai Y."/>
            <person name="Toyoda A."/>
            <person name="Suzuki Y."/>
            <person name="Arimoto A."/>
            <person name="Ishii H."/>
            <person name="Satoh N."/>
            <person name="Nishiyama T."/>
            <person name="Hasebe M."/>
            <person name="Maruyama T."/>
            <person name="Minagawa J."/>
            <person name="Obokata J."/>
            <person name="Shigenobu S."/>
        </authorList>
    </citation>
    <scope>NUCLEOTIDE SEQUENCE [LARGE SCALE GENOMIC DNA]</scope>
</reference>